<name>A0AAD5B7R6_SILAS</name>
<protein>
    <submittedName>
        <fullName evidence="2">Uncharacterized protein</fullName>
    </submittedName>
</protein>
<evidence type="ECO:0000256" key="1">
    <source>
        <dbReference type="SAM" id="MobiDB-lite"/>
    </source>
</evidence>
<sequence>MLRASVDSCVECVTEFYTMFYNAVLSAFRNAYCVIKLSVECIMEYSAERVKEYVCRKGNEKTTAVNATSAPQYCVLEFPNPAGEKVRSTEERVEYSPIVFPPRKTMAQGNQIKPMTQQNQAKMTTLQSHRETDKVPDKPNTSKPKPKQKYAKKKITPNHTVSSSKV</sequence>
<keyword evidence="3" id="KW-1185">Reference proteome</keyword>
<feature type="region of interest" description="Disordered" evidence="1">
    <location>
        <begin position="116"/>
        <end position="166"/>
    </location>
</feature>
<dbReference type="Proteomes" id="UP001205998">
    <property type="component" value="Unassembled WGS sequence"/>
</dbReference>
<gene>
    <name evidence="2" type="ORF">C0J50_12608</name>
</gene>
<dbReference type="EMBL" id="MU528348">
    <property type="protein sequence ID" value="KAI5630184.1"/>
    <property type="molecule type" value="Genomic_DNA"/>
</dbReference>
<proteinExistence type="predicted"/>
<dbReference type="AlphaFoldDB" id="A0AAD5B7R6"/>
<accession>A0AAD5B7R6</accession>
<reference evidence="2" key="1">
    <citation type="submission" date="2018-07" db="EMBL/GenBank/DDBJ databases">
        <title>Comparative genomics of catfishes provides insights into carnivory and benthic adaptation.</title>
        <authorList>
            <person name="Zhang Y."/>
            <person name="Wang D."/>
            <person name="Peng Z."/>
            <person name="Zheng S."/>
            <person name="Shao F."/>
            <person name="Tao W."/>
        </authorList>
    </citation>
    <scope>NUCLEOTIDE SEQUENCE</scope>
    <source>
        <strain evidence="2">Chongqing</strain>
    </source>
</reference>
<comment type="caution">
    <text evidence="2">The sequence shown here is derived from an EMBL/GenBank/DDBJ whole genome shotgun (WGS) entry which is preliminary data.</text>
</comment>
<feature type="compositionally biased region" description="Basic and acidic residues" evidence="1">
    <location>
        <begin position="128"/>
        <end position="137"/>
    </location>
</feature>
<organism evidence="2 3">
    <name type="scientific">Silurus asotus</name>
    <name type="common">Amur catfish</name>
    <name type="synonym">Parasilurus asotus</name>
    <dbReference type="NCBI Taxonomy" id="30991"/>
    <lineage>
        <taxon>Eukaryota</taxon>
        <taxon>Metazoa</taxon>
        <taxon>Chordata</taxon>
        <taxon>Craniata</taxon>
        <taxon>Vertebrata</taxon>
        <taxon>Euteleostomi</taxon>
        <taxon>Actinopterygii</taxon>
        <taxon>Neopterygii</taxon>
        <taxon>Teleostei</taxon>
        <taxon>Ostariophysi</taxon>
        <taxon>Siluriformes</taxon>
        <taxon>Siluridae</taxon>
        <taxon>Silurus</taxon>
    </lineage>
</organism>
<feature type="compositionally biased region" description="Polar residues" evidence="1">
    <location>
        <begin position="116"/>
        <end position="127"/>
    </location>
</feature>
<feature type="compositionally biased region" description="Polar residues" evidence="1">
    <location>
        <begin position="157"/>
        <end position="166"/>
    </location>
</feature>
<evidence type="ECO:0000313" key="3">
    <source>
        <dbReference type="Proteomes" id="UP001205998"/>
    </source>
</evidence>
<evidence type="ECO:0000313" key="2">
    <source>
        <dbReference type="EMBL" id="KAI5630184.1"/>
    </source>
</evidence>
<feature type="compositionally biased region" description="Basic residues" evidence="1">
    <location>
        <begin position="144"/>
        <end position="156"/>
    </location>
</feature>